<feature type="region of interest" description="Disordered" evidence="1">
    <location>
        <begin position="302"/>
        <end position="404"/>
    </location>
</feature>
<dbReference type="InterPro" id="IPR049326">
    <property type="entry name" value="Rhodopsin_dom_fungi"/>
</dbReference>
<keyword evidence="2" id="KW-0472">Membrane</keyword>
<feature type="transmembrane region" description="Helical" evidence="2">
    <location>
        <begin position="20"/>
        <end position="42"/>
    </location>
</feature>
<reference evidence="4" key="1">
    <citation type="journal article" date="2020" name="Stud. Mycol.">
        <title>101 Dothideomycetes genomes: a test case for predicting lifestyles and emergence of pathogens.</title>
        <authorList>
            <person name="Haridas S."/>
            <person name="Albert R."/>
            <person name="Binder M."/>
            <person name="Bloem J."/>
            <person name="Labutti K."/>
            <person name="Salamov A."/>
            <person name="Andreopoulos B."/>
            <person name="Baker S."/>
            <person name="Barry K."/>
            <person name="Bills G."/>
            <person name="Bluhm B."/>
            <person name="Cannon C."/>
            <person name="Castanera R."/>
            <person name="Culley D."/>
            <person name="Daum C."/>
            <person name="Ezra D."/>
            <person name="Gonzalez J."/>
            <person name="Henrissat B."/>
            <person name="Kuo A."/>
            <person name="Liang C."/>
            <person name="Lipzen A."/>
            <person name="Lutzoni F."/>
            <person name="Magnuson J."/>
            <person name="Mondo S."/>
            <person name="Nolan M."/>
            <person name="Ohm R."/>
            <person name="Pangilinan J."/>
            <person name="Park H.-J."/>
            <person name="Ramirez L."/>
            <person name="Alfaro M."/>
            <person name="Sun H."/>
            <person name="Tritt A."/>
            <person name="Yoshinaga Y."/>
            <person name="Zwiers L.-H."/>
            <person name="Turgeon B."/>
            <person name="Goodwin S."/>
            <person name="Spatafora J."/>
            <person name="Crous P."/>
            <person name="Grigoriev I."/>
        </authorList>
    </citation>
    <scope>NUCLEOTIDE SEQUENCE</scope>
    <source>
        <strain evidence="4">ATCC 36951</strain>
    </source>
</reference>
<dbReference type="PANTHER" id="PTHR39614">
    <property type="entry name" value="INTEGRAL MEMBRANE PROTEIN"/>
    <property type="match status" value="1"/>
</dbReference>
<dbReference type="GeneID" id="54565696"/>
<feature type="compositionally biased region" description="Gly residues" evidence="1">
    <location>
        <begin position="315"/>
        <end position="330"/>
    </location>
</feature>
<dbReference type="Pfam" id="PF20684">
    <property type="entry name" value="Fung_rhodopsin"/>
    <property type="match status" value="1"/>
</dbReference>
<feature type="transmembrane region" description="Helical" evidence="2">
    <location>
        <begin position="94"/>
        <end position="116"/>
    </location>
</feature>
<keyword evidence="2" id="KW-1133">Transmembrane helix</keyword>
<feature type="transmembrane region" description="Helical" evidence="2">
    <location>
        <begin position="128"/>
        <end position="151"/>
    </location>
</feature>
<feature type="transmembrane region" description="Helical" evidence="2">
    <location>
        <begin position="171"/>
        <end position="196"/>
    </location>
</feature>
<evidence type="ECO:0000259" key="3">
    <source>
        <dbReference type="Pfam" id="PF20684"/>
    </source>
</evidence>
<dbReference type="EMBL" id="ML993591">
    <property type="protein sequence ID" value="KAF2168337.1"/>
    <property type="molecule type" value="Genomic_DNA"/>
</dbReference>
<sequence>MATPTTQTYTFSPVTSTDRAGTVWVASILSLMFSVLTLATRLQIKYHTLGLDDLFIAAATLVAVGQYIAIYIGLDAGVGRSSTLLTEEYAAHLGVSVLVSEVLFIVAVMLSKLSVVFFMRRLATYRSLAWWCCDVAVVGTVVWGVGSAVGVSVGCGMGRVLVGERRCDGELLRWSLTLTLSATLELLYVLLSLLLVSPLQMRLHIKTTVVLAFSFRLLCAVLAALHTLWIAKYVSSPDPGLAIADVLVWQQVGLGYSLIATTIPTLKNFVRGYNRAMGWEPSSSGEKKRGLFVGGGYNLGSLVRSDRSRSQPDSGGSGQRRGISRSGGGRSRPSEGELQLGPAAGDYRVGAFHDSTTGSGGGRGKGKERRDSGDSADPIIRRQISVTVETERASSFRQESLGAV</sequence>
<proteinExistence type="predicted"/>
<dbReference type="RefSeq" id="XP_033669226.1">
    <property type="nucleotide sequence ID" value="XM_033812424.1"/>
</dbReference>
<feature type="domain" description="Rhodopsin" evidence="3">
    <location>
        <begin position="38"/>
        <end position="270"/>
    </location>
</feature>
<organism evidence="4 5">
    <name type="scientific">Zasmidium cellare ATCC 36951</name>
    <dbReference type="NCBI Taxonomy" id="1080233"/>
    <lineage>
        <taxon>Eukaryota</taxon>
        <taxon>Fungi</taxon>
        <taxon>Dikarya</taxon>
        <taxon>Ascomycota</taxon>
        <taxon>Pezizomycotina</taxon>
        <taxon>Dothideomycetes</taxon>
        <taxon>Dothideomycetidae</taxon>
        <taxon>Mycosphaerellales</taxon>
        <taxon>Mycosphaerellaceae</taxon>
        <taxon>Zasmidium</taxon>
    </lineage>
</organism>
<evidence type="ECO:0000256" key="2">
    <source>
        <dbReference type="SAM" id="Phobius"/>
    </source>
</evidence>
<dbReference type="OrthoDB" id="3897607at2759"/>
<evidence type="ECO:0000313" key="4">
    <source>
        <dbReference type="EMBL" id="KAF2168337.1"/>
    </source>
</evidence>
<keyword evidence="5" id="KW-1185">Reference proteome</keyword>
<accession>A0A6A6CM76</accession>
<evidence type="ECO:0000313" key="5">
    <source>
        <dbReference type="Proteomes" id="UP000799537"/>
    </source>
</evidence>
<dbReference type="Proteomes" id="UP000799537">
    <property type="component" value="Unassembled WGS sequence"/>
</dbReference>
<feature type="transmembrane region" description="Helical" evidence="2">
    <location>
        <begin position="208"/>
        <end position="229"/>
    </location>
</feature>
<protein>
    <recommendedName>
        <fullName evidence="3">Rhodopsin domain-containing protein</fullName>
    </recommendedName>
</protein>
<feature type="transmembrane region" description="Helical" evidence="2">
    <location>
        <begin position="54"/>
        <end position="74"/>
    </location>
</feature>
<dbReference type="PANTHER" id="PTHR39614:SF2">
    <property type="entry name" value="INTEGRAL MEMBRANE PROTEIN"/>
    <property type="match status" value="1"/>
</dbReference>
<name>A0A6A6CM76_ZASCE</name>
<dbReference type="AlphaFoldDB" id="A0A6A6CM76"/>
<evidence type="ECO:0000256" key="1">
    <source>
        <dbReference type="SAM" id="MobiDB-lite"/>
    </source>
</evidence>
<keyword evidence="2" id="KW-0812">Transmembrane</keyword>
<gene>
    <name evidence="4" type="ORF">M409DRAFT_53613</name>
</gene>